<sequence length="55" mass="6407">MMEHFYLKMLLRIFRMLNGTIVLRNIEHGHSTIVKSTTGQPNLTVKPLSKKLQQL</sequence>
<accession>A0A238Y7T0</accession>
<dbReference type="EMBL" id="FZNK01000009">
    <property type="protein sequence ID" value="SNR67285.1"/>
    <property type="molecule type" value="Genomic_DNA"/>
</dbReference>
<gene>
    <name evidence="1" type="ORF">SAMN06266787_10968</name>
</gene>
<name>A0A238Y7T0_HALEZ</name>
<reference evidence="1 2" key="1">
    <citation type="submission" date="2017-06" db="EMBL/GenBank/DDBJ databases">
        <authorList>
            <person name="Kim H.J."/>
            <person name="Triplett B.A."/>
        </authorList>
    </citation>
    <scope>NUCLEOTIDE SEQUENCE [LARGE SCALE GENOMIC DNA]</scope>
    <source>
        <strain evidence="1 2">DSM 19316</strain>
    </source>
</reference>
<protein>
    <submittedName>
        <fullName evidence="1">Uncharacterized protein</fullName>
    </submittedName>
</protein>
<organism evidence="1 2">
    <name type="scientific">Halorubrum ezzemoulense</name>
    <name type="common">Halorubrum chaoviator</name>
    <dbReference type="NCBI Taxonomy" id="337243"/>
    <lineage>
        <taxon>Archaea</taxon>
        <taxon>Methanobacteriati</taxon>
        <taxon>Methanobacteriota</taxon>
        <taxon>Stenosarchaea group</taxon>
        <taxon>Halobacteria</taxon>
        <taxon>Halobacteriales</taxon>
        <taxon>Haloferacaceae</taxon>
        <taxon>Halorubrum</taxon>
    </lineage>
</organism>
<proteinExistence type="predicted"/>
<evidence type="ECO:0000313" key="2">
    <source>
        <dbReference type="Proteomes" id="UP000198297"/>
    </source>
</evidence>
<dbReference type="Proteomes" id="UP000198297">
    <property type="component" value="Unassembled WGS sequence"/>
</dbReference>
<dbReference type="AlphaFoldDB" id="A0A238Y7T0"/>
<evidence type="ECO:0000313" key="1">
    <source>
        <dbReference type="EMBL" id="SNR67285.1"/>
    </source>
</evidence>